<dbReference type="InterPro" id="IPR036179">
    <property type="entry name" value="Ig-like_dom_sf"/>
</dbReference>
<keyword evidence="2" id="KW-0732">Signal</keyword>
<organism evidence="4 5">
    <name type="scientific">Mytilus galloprovincialis</name>
    <name type="common">Mediterranean mussel</name>
    <dbReference type="NCBI Taxonomy" id="29158"/>
    <lineage>
        <taxon>Eukaryota</taxon>
        <taxon>Metazoa</taxon>
        <taxon>Spiralia</taxon>
        <taxon>Lophotrochozoa</taxon>
        <taxon>Mollusca</taxon>
        <taxon>Bivalvia</taxon>
        <taxon>Autobranchia</taxon>
        <taxon>Pteriomorphia</taxon>
        <taxon>Mytilida</taxon>
        <taxon>Mytiloidea</taxon>
        <taxon>Mytilidae</taxon>
        <taxon>Mytilinae</taxon>
        <taxon>Mytilus</taxon>
    </lineage>
</organism>
<proteinExistence type="predicted"/>
<evidence type="ECO:0000259" key="3">
    <source>
        <dbReference type="PROSITE" id="PS50835"/>
    </source>
</evidence>
<feature type="chain" id="PRO_5032864104" description="Ig-like domain-containing protein" evidence="2">
    <location>
        <begin position="18"/>
        <end position="403"/>
    </location>
</feature>
<dbReference type="Gene3D" id="2.60.40.10">
    <property type="entry name" value="Immunoglobulins"/>
    <property type="match status" value="1"/>
</dbReference>
<keyword evidence="5" id="KW-1185">Reference proteome</keyword>
<reference evidence="4" key="1">
    <citation type="submission" date="2018-11" db="EMBL/GenBank/DDBJ databases">
        <authorList>
            <person name="Alioto T."/>
            <person name="Alioto T."/>
        </authorList>
    </citation>
    <scope>NUCLEOTIDE SEQUENCE</scope>
</reference>
<dbReference type="PROSITE" id="PS50835">
    <property type="entry name" value="IG_LIKE"/>
    <property type="match status" value="1"/>
</dbReference>
<dbReference type="AlphaFoldDB" id="A0A8B6CYV3"/>
<feature type="domain" description="Ig-like" evidence="3">
    <location>
        <begin position="132"/>
        <end position="232"/>
    </location>
</feature>
<protein>
    <recommendedName>
        <fullName evidence="3">Ig-like domain-containing protein</fullName>
    </recommendedName>
</protein>
<name>A0A8B6CYV3_MYTGA</name>
<sequence length="403" mass="45192">MIWCLLLWCVCCRGISSQKVFWEIKDLAITSGGNVTLFCNTTSVPGRKVTWMKKSDVIVHHGLVFYRSKFAEVSGTNILQTPTTTSERDGYFYNVSVSIVIPYQLELCDGYLDVKCSLNNQTIPVGNKRALPVCNVFWEIKDLAITSGGNVTLFCNTTSVPGRKVTWMKKSDVIVHHGLVFYRSKFAEVSVSEGSFLTIMNANESDFGVSYTCIADIFSFDSMLDLDVLNVSVLPNDNDVHMSWNLESRKLLQIYFSGIFPIPHCQIFHKGTNILQTPTTTSERDGYFYNVSVSIVIPYQLELCDGYLDVKCSLNNQTIPVGNKRALPVCNDSTETNDHTVLLIVLGILVLVLLHCVLSRIIECEIRTLINIASTLRTNPKQEMSSLNKSERMETITFLAQTP</sequence>
<accession>A0A8B6CYV3</accession>
<dbReference type="InterPro" id="IPR007110">
    <property type="entry name" value="Ig-like_dom"/>
</dbReference>
<feature type="transmembrane region" description="Helical" evidence="1">
    <location>
        <begin position="340"/>
        <end position="358"/>
    </location>
</feature>
<dbReference type="EMBL" id="UYJE01002534">
    <property type="protein sequence ID" value="VDI11611.1"/>
    <property type="molecule type" value="Genomic_DNA"/>
</dbReference>
<keyword evidence="1" id="KW-0812">Transmembrane</keyword>
<evidence type="ECO:0000313" key="5">
    <source>
        <dbReference type="Proteomes" id="UP000596742"/>
    </source>
</evidence>
<keyword evidence="1" id="KW-1133">Transmembrane helix</keyword>
<dbReference type="SUPFAM" id="SSF48726">
    <property type="entry name" value="Immunoglobulin"/>
    <property type="match status" value="2"/>
</dbReference>
<gene>
    <name evidence="4" type="ORF">MGAL_10B012334</name>
</gene>
<evidence type="ECO:0000256" key="1">
    <source>
        <dbReference type="SAM" id="Phobius"/>
    </source>
</evidence>
<evidence type="ECO:0000256" key="2">
    <source>
        <dbReference type="SAM" id="SignalP"/>
    </source>
</evidence>
<comment type="caution">
    <text evidence="4">The sequence shown here is derived from an EMBL/GenBank/DDBJ whole genome shotgun (WGS) entry which is preliminary data.</text>
</comment>
<dbReference type="Proteomes" id="UP000596742">
    <property type="component" value="Unassembled WGS sequence"/>
</dbReference>
<dbReference type="CDD" id="cd00096">
    <property type="entry name" value="Ig"/>
    <property type="match status" value="1"/>
</dbReference>
<dbReference type="Pfam" id="PF13927">
    <property type="entry name" value="Ig_3"/>
    <property type="match status" value="1"/>
</dbReference>
<evidence type="ECO:0000313" key="4">
    <source>
        <dbReference type="EMBL" id="VDI11611.1"/>
    </source>
</evidence>
<dbReference type="InterPro" id="IPR013783">
    <property type="entry name" value="Ig-like_fold"/>
</dbReference>
<feature type="signal peptide" evidence="2">
    <location>
        <begin position="1"/>
        <end position="17"/>
    </location>
</feature>
<keyword evidence="1" id="KW-0472">Membrane</keyword>